<gene>
    <name evidence="3" type="ORF">PCOR1329_LOCUS52206</name>
</gene>
<dbReference type="Proteomes" id="UP001189429">
    <property type="component" value="Unassembled WGS sequence"/>
</dbReference>
<evidence type="ECO:0000313" key="3">
    <source>
        <dbReference type="EMBL" id="CAK0864279.1"/>
    </source>
</evidence>
<evidence type="ECO:0000256" key="1">
    <source>
        <dbReference type="SAM" id="MobiDB-lite"/>
    </source>
</evidence>
<proteinExistence type="predicted"/>
<protein>
    <recommendedName>
        <fullName evidence="5">Autophagy-related protein 9</fullName>
    </recommendedName>
</protein>
<feature type="region of interest" description="Disordered" evidence="1">
    <location>
        <begin position="432"/>
        <end position="453"/>
    </location>
</feature>
<evidence type="ECO:0000256" key="2">
    <source>
        <dbReference type="SAM" id="Phobius"/>
    </source>
</evidence>
<dbReference type="EMBL" id="CAUYUJ010016349">
    <property type="protein sequence ID" value="CAK0864279.1"/>
    <property type="molecule type" value="Genomic_DNA"/>
</dbReference>
<name>A0ABN9UVW7_9DINO</name>
<evidence type="ECO:0008006" key="5">
    <source>
        <dbReference type="Google" id="ProtNLM"/>
    </source>
</evidence>
<reference evidence="3" key="1">
    <citation type="submission" date="2023-10" db="EMBL/GenBank/DDBJ databases">
        <authorList>
            <person name="Chen Y."/>
            <person name="Shah S."/>
            <person name="Dougan E. K."/>
            <person name="Thang M."/>
            <person name="Chan C."/>
        </authorList>
    </citation>
    <scope>NUCLEOTIDE SEQUENCE [LARGE SCALE GENOMIC DNA]</scope>
</reference>
<feature type="compositionally biased region" description="Gly residues" evidence="1">
    <location>
        <begin position="434"/>
        <end position="447"/>
    </location>
</feature>
<feature type="transmembrane region" description="Helical" evidence="2">
    <location>
        <begin position="250"/>
        <end position="272"/>
    </location>
</feature>
<feature type="transmembrane region" description="Helical" evidence="2">
    <location>
        <begin position="287"/>
        <end position="306"/>
    </location>
</feature>
<feature type="transmembrane region" description="Helical" evidence="2">
    <location>
        <begin position="318"/>
        <end position="334"/>
    </location>
</feature>
<keyword evidence="2" id="KW-1133">Transmembrane helix</keyword>
<keyword evidence="4" id="KW-1185">Reference proteome</keyword>
<feature type="transmembrane region" description="Helical" evidence="2">
    <location>
        <begin position="32"/>
        <end position="54"/>
    </location>
</feature>
<keyword evidence="2" id="KW-0812">Transmembrane</keyword>
<accession>A0ABN9UVW7</accession>
<organism evidence="3 4">
    <name type="scientific">Prorocentrum cordatum</name>
    <dbReference type="NCBI Taxonomy" id="2364126"/>
    <lineage>
        <taxon>Eukaryota</taxon>
        <taxon>Sar</taxon>
        <taxon>Alveolata</taxon>
        <taxon>Dinophyceae</taxon>
        <taxon>Prorocentrales</taxon>
        <taxon>Prorocentraceae</taxon>
        <taxon>Prorocentrum</taxon>
    </lineage>
</organism>
<sequence>MPEPRAAQREAPGSSGDCGDGDAAAAATCLQVIAMFAFLKVPLIFFVGFFGFFAERQIDDLTLERWSRSALSGQPSCYVHKLDMERAPKHTEWSLVQFINDTFMGGRMGEPKELTVDLTLEVAKRDLCGFDVHCKPDSTVTKSSFATGGVQHGISFSSLWTLYKLLYIGIHPVDRVAVRLFEVPPLLKLLTEPYFQPPCTKPMALAVKALFYVRYKLMPNLLLGALASLESHPACDDLVFYKMDWFWGQLMYYNICIELFWTALLYGLGMYYKINPVGTWKYRMYKILWFLSGFFPFVFVFFDVMTTSQWNIFRLIRFTFRCVFTFDISFAFYIDILQLFLAFISMFEFVEFVAFVCQILCPKVLERQPWFKAMDFDCCDVPEAEAGEDEAEELIAPAAPAATATDGGTGGRKGKRQQLKSALSGFAGQLGRAGTSGLGALGGGAGVRRGSTS</sequence>
<keyword evidence="2" id="KW-0472">Membrane</keyword>
<evidence type="ECO:0000313" key="4">
    <source>
        <dbReference type="Proteomes" id="UP001189429"/>
    </source>
</evidence>
<comment type="caution">
    <text evidence="3">The sequence shown here is derived from an EMBL/GenBank/DDBJ whole genome shotgun (WGS) entry which is preliminary data.</text>
</comment>